<keyword evidence="2" id="KW-1185">Reference proteome</keyword>
<proteinExistence type="predicted"/>
<gene>
    <name evidence="1" type="ORF">ACJIZ3_021124</name>
</gene>
<sequence length="53" mass="6010">MDNFMVKFWDMDNVNSTTYADGGLSSYPCICFNNEGFLLAVSTNENDVKKFSQ</sequence>
<dbReference type="PANTHER" id="PTHR44083">
    <property type="entry name" value="TOPLESS-RELATED PROTEIN 1-RELATED"/>
    <property type="match status" value="1"/>
</dbReference>
<accession>A0ABD3SKL3</accession>
<dbReference type="EMBL" id="JBJXBP010000006">
    <property type="protein sequence ID" value="KAL3825095.1"/>
    <property type="molecule type" value="Genomic_DNA"/>
</dbReference>
<dbReference type="Proteomes" id="UP001634393">
    <property type="component" value="Unassembled WGS sequence"/>
</dbReference>
<name>A0ABD3SKL3_9LAMI</name>
<comment type="caution">
    <text evidence="1">The sequence shown here is derived from an EMBL/GenBank/DDBJ whole genome shotgun (WGS) entry which is preliminary data.</text>
</comment>
<dbReference type="AlphaFoldDB" id="A0ABD3SKL3"/>
<reference evidence="1 2" key="1">
    <citation type="submission" date="2024-12" db="EMBL/GenBank/DDBJ databases">
        <title>The unique morphological basis and parallel evolutionary history of personate flowers in Penstemon.</title>
        <authorList>
            <person name="Depatie T.H."/>
            <person name="Wessinger C.A."/>
        </authorList>
    </citation>
    <scope>NUCLEOTIDE SEQUENCE [LARGE SCALE GENOMIC DNA]</scope>
    <source>
        <strain evidence="1">WTNN_2</strain>
        <tissue evidence="1">Leaf</tissue>
    </source>
</reference>
<protein>
    <submittedName>
        <fullName evidence="1">Uncharacterized protein</fullName>
    </submittedName>
</protein>
<organism evidence="1 2">
    <name type="scientific">Penstemon smallii</name>
    <dbReference type="NCBI Taxonomy" id="265156"/>
    <lineage>
        <taxon>Eukaryota</taxon>
        <taxon>Viridiplantae</taxon>
        <taxon>Streptophyta</taxon>
        <taxon>Embryophyta</taxon>
        <taxon>Tracheophyta</taxon>
        <taxon>Spermatophyta</taxon>
        <taxon>Magnoliopsida</taxon>
        <taxon>eudicotyledons</taxon>
        <taxon>Gunneridae</taxon>
        <taxon>Pentapetalae</taxon>
        <taxon>asterids</taxon>
        <taxon>lamiids</taxon>
        <taxon>Lamiales</taxon>
        <taxon>Plantaginaceae</taxon>
        <taxon>Cheloneae</taxon>
        <taxon>Penstemon</taxon>
    </lineage>
</organism>
<dbReference type="PANTHER" id="PTHR44083:SF35">
    <property type="entry name" value="TOPLESS-RELATED PROTEIN 4-LIKE ISOFORM X1"/>
    <property type="match status" value="1"/>
</dbReference>
<dbReference type="InterPro" id="IPR027728">
    <property type="entry name" value="Topless_fam"/>
</dbReference>
<evidence type="ECO:0000313" key="1">
    <source>
        <dbReference type="EMBL" id="KAL3825095.1"/>
    </source>
</evidence>
<evidence type="ECO:0000313" key="2">
    <source>
        <dbReference type="Proteomes" id="UP001634393"/>
    </source>
</evidence>